<comment type="caution">
    <text evidence="2">The sequence shown here is derived from an EMBL/GenBank/DDBJ whole genome shotgun (WGS) entry which is preliminary data.</text>
</comment>
<keyword evidence="3" id="KW-1185">Reference proteome</keyword>
<gene>
    <name evidence="2" type="ORF">BBD40_09475</name>
</gene>
<proteinExistence type="predicted"/>
<evidence type="ECO:0000256" key="1">
    <source>
        <dbReference type="SAM" id="SignalP"/>
    </source>
</evidence>
<reference evidence="2 3" key="1">
    <citation type="submission" date="2016-12" db="EMBL/GenBank/DDBJ databases">
        <title>Genome sequencing and description of Paenibacillus sp. nov. from high altitude lake in the Indian Trans- Himalayas.</title>
        <authorList>
            <person name="Kiran S."/>
            <person name="Swarnkar M.K."/>
            <person name="Rana A."/>
            <person name="Tewari R."/>
            <person name="Gulati A."/>
        </authorList>
    </citation>
    <scope>NUCLEOTIDE SEQUENCE [LARGE SCALE GENOMIC DNA]</scope>
    <source>
        <strain evidence="2 3">IHBB 9951</strain>
    </source>
</reference>
<dbReference type="EMBL" id="MRVI01000001">
    <property type="protein sequence ID" value="OOC62064.1"/>
    <property type="molecule type" value="Genomic_DNA"/>
</dbReference>
<keyword evidence="1" id="KW-0732">Signal</keyword>
<name>A0ABX3JWN7_9BACL</name>
<protein>
    <submittedName>
        <fullName evidence="2">Uncharacterized protein</fullName>
    </submittedName>
</protein>
<evidence type="ECO:0000313" key="3">
    <source>
        <dbReference type="Proteomes" id="UP000189059"/>
    </source>
</evidence>
<feature type="chain" id="PRO_5046483210" evidence="1">
    <location>
        <begin position="19"/>
        <end position="101"/>
    </location>
</feature>
<dbReference type="Proteomes" id="UP000189059">
    <property type="component" value="Unassembled WGS sequence"/>
</dbReference>
<sequence>MLVVAMLAVASLLLNASARDKALSLQNEADRRLLTQINTALPTSLRESKGLIVFRLLKCNDVDPIDQANRSQQHLGNGVQARFSCLWHPLDLAVADHSYVN</sequence>
<accession>A0ABX3JWN7</accession>
<feature type="signal peptide" evidence="1">
    <location>
        <begin position="1"/>
        <end position="18"/>
    </location>
</feature>
<organism evidence="2 3">
    <name type="scientific">Paenibacillus ihbetae</name>
    <dbReference type="NCBI Taxonomy" id="1870820"/>
    <lineage>
        <taxon>Bacteria</taxon>
        <taxon>Bacillati</taxon>
        <taxon>Bacillota</taxon>
        <taxon>Bacilli</taxon>
        <taxon>Bacillales</taxon>
        <taxon>Paenibacillaceae</taxon>
        <taxon>Paenibacillus</taxon>
    </lineage>
</organism>
<evidence type="ECO:0000313" key="2">
    <source>
        <dbReference type="EMBL" id="OOC62064.1"/>
    </source>
</evidence>